<name>A0A1I2U7G5_9HYPH</name>
<feature type="compositionally biased region" description="Basic and acidic residues" evidence="1">
    <location>
        <begin position="61"/>
        <end position="72"/>
    </location>
</feature>
<evidence type="ECO:0000256" key="2">
    <source>
        <dbReference type="SAM" id="SignalP"/>
    </source>
</evidence>
<evidence type="ECO:0000313" key="4">
    <source>
        <dbReference type="Proteomes" id="UP000199229"/>
    </source>
</evidence>
<proteinExistence type="predicted"/>
<feature type="region of interest" description="Disordered" evidence="1">
    <location>
        <begin position="218"/>
        <end position="248"/>
    </location>
</feature>
<sequence length="248" mass="24978">MSPPMRPSALALAAALALWGPMAAAQDAPAIEAPADPAPPPRKAPPRKAKPKPKATAPAPEEAKPAPDETKPAPEPVTPAAAPPPEPRPDLTVACADKAALYEGSNNFSVWVTRTGFVVIENPLRPLTPESARVLQVVIAGKVATAYGPDLFALRRGGAPAALEAATGGTLRWDATPTPLPDTLNIVSEAGQPLAQLAFQSCGDAPAVKAAPVAKARGASKAKAAARPKAPKAAPAGPPGIPLPASAL</sequence>
<dbReference type="STRING" id="582675.SAMN05192565_10962"/>
<feature type="compositionally biased region" description="Pro residues" evidence="1">
    <location>
        <begin position="73"/>
        <end position="86"/>
    </location>
</feature>
<gene>
    <name evidence="3" type="ORF">SAMN05192565_10962</name>
</gene>
<keyword evidence="4" id="KW-1185">Reference proteome</keyword>
<dbReference type="EMBL" id="FOPM01000009">
    <property type="protein sequence ID" value="SFG73064.1"/>
    <property type="molecule type" value="Genomic_DNA"/>
</dbReference>
<protein>
    <submittedName>
        <fullName evidence="3">Uncharacterized protein</fullName>
    </submittedName>
</protein>
<accession>A0A1I2U7G5</accession>
<keyword evidence="2" id="KW-0732">Signal</keyword>
<evidence type="ECO:0000256" key="1">
    <source>
        <dbReference type="SAM" id="MobiDB-lite"/>
    </source>
</evidence>
<feature type="compositionally biased region" description="Basic residues" evidence="1">
    <location>
        <begin position="218"/>
        <end position="230"/>
    </location>
</feature>
<organism evidence="3 4">
    <name type="scientific">Methylobacterium gossipiicola</name>
    <dbReference type="NCBI Taxonomy" id="582675"/>
    <lineage>
        <taxon>Bacteria</taxon>
        <taxon>Pseudomonadati</taxon>
        <taxon>Pseudomonadota</taxon>
        <taxon>Alphaproteobacteria</taxon>
        <taxon>Hyphomicrobiales</taxon>
        <taxon>Methylobacteriaceae</taxon>
        <taxon>Methylobacterium</taxon>
    </lineage>
</organism>
<feature type="region of interest" description="Disordered" evidence="1">
    <location>
        <begin position="29"/>
        <end position="91"/>
    </location>
</feature>
<feature type="chain" id="PRO_5011721860" evidence="2">
    <location>
        <begin position="26"/>
        <end position="248"/>
    </location>
</feature>
<dbReference type="AlphaFoldDB" id="A0A1I2U7G5"/>
<dbReference type="RefSeq" id="WP_244528677.1">
    <property type="nucleotide sequence ID" value="NZ_FOPM01000009.1"/>
</dbReference>
<reference evidence="4" key="1">
    <citation type="submission" date="2016-10" db="EMBL/GenBank/DDBJ databases">
        <authorList>
            <person name="Varghese N."/>
            <person name="Submissions S."/>
        </authorList>
    </citation>
    <scope>NUCLEOTIDE SEQUENCE [LARGE SCALE GENOMIC DNA]</scope>
    <source>
        <strain evidence="4">Gh-105</strain>
    </source>
</reference>
<feature type="signal peptide" evidence="2">
    <location>
        <begin position="1"/>
        <end position="25"/>
    </location>
</feature>
<evidence type="ECO:0000313" key="3">
    <source>
        <dbReference type="EMBL" id="SFG73064.1"/>
    </source>
</evidence>
<feature type="compositionally biased region" description="Basic residues" evidence="1">
    <location>
        <begin position="44"/>
        <end position="53"/>
    </location>
</feature>
<dbReference type="Proteomes" id="UP000199229">
    <property type="component" value="Unassembled WGS sequence"/>
</dbReference>